<proteinExistence type="predicted"/>
<keyword evidence="1" id="KW-1133">Transmembrane helix</keyword>
<name>A0A4Z2H055_9TELE</name>
<reference evidence="2 3" key="1">
    <citation type="submission" date="2019-03" db="EMBL/GenBank/DDBJ databases">
        <title>First draft genome of Liparis tanakae, snailfish: a comprehensive survey of snailfish specific genes.</title>
        <authorList>
            <person name="Kim W."/>
            <person name="Song I."/>
            <person name="Jeong J.-H."/>
            <person name="Kim D."/>
            <person name="Kim S."/>
            <person name="Ryu S."/>
            <person name="Song J.Y."/>
            <person name="Lee S.K."/>
        </authorList>
    </citation>
    <scope>NUCLEOTIDE SEQUENCE [LARGE SCALE GENOMIC DNA]</scope>
    <source>
        <tissue evidence="2">Muscle</tissue>
    </source>
</reference>
<accession>A0A4Z2H055</accession>
<keyword evidence="3" id="KW-1185">Reference proteome</keyword>
<evidence type="ECO:0000313" key="2">
    <source>
        <dbReference type="EMBL" id="TNN58224.1"/>
    </source>
</evidence>
<dbReference type="EMBL" id="SRLO01000386">
    <property type="protein sequence ID" value="TNN58224.1"/>
    <property type="molecule type" value="Genomic_DNA"/>
</dbReference>
<sequence>MSAKILTELLFQGLVRCHLSPPKSPTKEDESVRGAAELHCISWDASESRCTSMPVLHCLCTLCLCTVYSISFIASLVLVFRSTGFSSHQLVPPSSAPRATSAHSHSARKVRLQSNQTQLFREADAIVPGRGEGGYGGVSWRVQ</sequence>
<evidence type="ECO:0000256" key="1">
    <source>
        <dbReference type="SAM" id="Phobius"/>
    </source>
</evidence>
<keyword evidence="1" id="KW-0812">Transmembrane</keyword>
<evidence type="ECO:0000313" key="3">
    <source>
        <dbReference type="Proteomes" id="UP000314294"/>
    </source>
</evidence>
<protein>
    <submittedName>
        <fullName evidence="2">Uncharacterized protein</fullName>
    </submittedName>
</protein>
<organism evidence="2 3">
    <name type="scientific">Liparis tanakae</name>
    <name type="common">Tanaka's snailfish</name>
    <dbReference type="NCBI Taxonomy" id="230148"/>
    <lineage>
        <taxon>Eukaryota</taxon>
        <taxon>Metazoa</taxon>
        <taxon>Chordata</taxon>
        <taxon>Craniata</taxon>
        <taxon>Vertebrata</taxon>
        <taxon>Euteleostomi</taxon>
        <taxon>Actinopterygii</taxon>
        <taxon>Neopterygii</taxon>
        <taxon>Teleostei</taxon>
        <taxon>Neoteleostei</taxon>
        <taxon>Acanthomorphata</taxon>
        <taxon>Eupercaria</taxon>
        <taxon>Perciformes</taxon>
        <taxon>Cottioidei</taxon>
        <taxon>Cottales</taxon>
        <taxon>Liparidae</taxon>
        <taxon>Liparis</taxon>
    </lineage>
</organism>
<dbReference type="Proteomes" id="UP000314294">
    <property type="component" value="Unassembled WGS sequence"/>
</dbReference>
<dbReference type="AlphaFoldDB" id="A0A4Z2H055"/>
<gene>
    <name evidence="2" type="ORF">EYF80_031584</name>
</gene>
<feature type="transmembrane region" description="Helical" evidence="1">
    <location>
        <begin position="54"/>
        <end position="80"/>
    </location>
</feature>
<keyword evidence="1" id="KW-0472">Membrane</keyword>
<comment type="caution">
    <text evidence="2">The sequence shown here is derived from an EMBL/GenBank/DDBJ whole genome shotgun (WGS) entry which is preliminary data.</text>
</comment>